<evidence type="ECO:0000256" key="1">
    <source>
        <dbReference type="ARBA" id="ARBA00003687"/>
    </source>
</evidence>
<feature type="compositionally biased region" description="Low complexity" evidence="8">
    <location>
        <begin position="48"/>
        <end position="61"/>
    </location>
</feature>
<dbReference type="PANTHER" id="PTHR31500:SF56">
    <property type="entry name" value="AT-HOOK MOTIF NUCLEAR-LOCALIZED PROTEIN"/>
    <property type="match status" value="1"/>
</dbReference>
<dbReference type="OMA" id="TEHGAMN"/>
<dbReference type="InterPro" id="IPR039605">
    <property type="entry name" value="AHL"/>
</dbReference>
<dbReference type="InterPro" id="IPR005175">
    <property type="entry name" value="PPC_dom"/>
</dbReference>
<evidence type="ECO:0000313" key="11">
    <source>
        <dbReference type="Proteomes" id="UP000091857"/>
    </source>
</evidence>
<dbReference type="Pfam" id="PF02178">
    <property type="entry name" value="AT_hook"/>
    <property type="match status" value="2"/>
</dbReference>
<comment type="function">
    <text evidence="1 7">Transcription factor that specifically binds AT-rich DNA sequences related to the nuclear matrix attachment regions (MARs).</text>
</comment>
<dbReference type="PROSITE" id="PS51742">
    <property type="entry name" value="PPC"/>
    <property type="match status" value="1"/>
</dbReference>
<accession>A0A2C9VCQ0</accession>
<evidence type="ECO:0000313" key="10">
    <source>
        <dbReference type="EMBL" id="OAY42835.1"/>
    </source>
</evidence>
<feature type="region of interest" description="Disordered" evidence="8">
    <location>
        <begin position="285"/>
        <end position="305"/>
    </location>
</feature>
<name>A0A2C9VCQ0_MANES</name>
<comment type="subcellular location">
    <subcellularLocation>
        <location evidence="2 7">Nucleus</location>
    </subcellularLocation>
</comment>
<keyword evidence="3 7" id="KW-0805">Transcription regulation</keyword>
<evidence type="ECO:0000256" key="7">
    <source>
        <dbReference type="RuleBase" id="RU367031"/>
    </source>
</evidence>
<dbReference type="Pfam" id="PF03479">
    <property type="entry name" value="PCC"/>
    <property type="match status" value="1"/>
</dbReference>
<feature type="domain" description="PPC" evidence="9">
    <location>
        <begin position="161"/>
        <end position="304"/>
    </location>
</feature>
<proteinExistence type="predicted"/>
<feature type="region of interest" description="Disordered" evidence="8">
    <location>
        <begin position="330"/>
        <end position="390"/>
    </location>
</feature>
<dbReference type="OrthoDB" id="849314at2759"/>
<gene>
    <name evidence="10" type="ORF">MANES_08G019700v8</name>
</gene>
<feature type="compositionally biased region" description="Polar residues" evidence="8">
    <location>
        <begin position="339"/>
        <end position="371"/>
    </location>
</feature>
<keyword evidence="4 7" id="KW-0238">DNA-binding</keyword>
<dbReference type="GO" id="GO:0003680">
    <property type="term" value="F:minor groove of adenine-thymine-rich DNA binding"/>
    <property type="evidence" value="ECO:0007669"/>
    <property type="project" value="UniProtKB-UniRule"/>
</dbReference>
<dbReference type="FunFam" id="3.30.1330.80:FF:000003">
    <property type="entry name" value="AT-hook motif nuclear-localized protein 1-like"/>
    <property type="match status" value="1"/>
</dbReference>
<dbReference type="STRING" id="3983.A0A2C9VCQ0"/>
<dbReference type="GO" id="GO:0005634">
    <property type="term" value="C:nucleus"/>
    <property type="evidence" value="ECO:0007669"/>
    <property type="project" value="UniProtKB-SubCell"/>
</dbReference>
<feature type="compositionally biased region" description="Low complexity" evidence="8">
    <location>
        <begin position="7"/>
        <end position="28"/>
    </location>
</feature>
<evidence type="ECO:0000256" key="2">
    <source>
        <dbReference type="ARBA" id="ARBA00004123"/>
    </source>
</evidence>
<feature type="region of interest" description="Disordered" evidence="8">
    <location>
        <begin position="1"/>
        <end position="28"/>
    </location>
</feature>
<evidence type="ECO:0000259" key="9">
    <source>
        <dbReference type="PROSITE" id="PS51742"/>
    </source>
</evidence>
<comment type="caution">
    <text evidence="10">The sequence shown here is derived from an EMBL/GenBank/DDBJ whole genome shotgun (WGS) entry which is preliminary data.</text>
</comment>
<dbReference type="PANTHER" id="PTHR31500">
    <property type="entry name" value="AT-HOOK MOTIF NUCLEAR-LOCALIZED PROTEIN 9"/>
    <property type="match status" value="1"/>
</dbReference>
<evidence type="ECO:0000256" key="8">
    <source>
        <dbReference type="SAM" id="MobiDB-lite"/>
    </source>
</evidence>
<dbReference type="Proteomes" id="UP000091857">
    <property type="component" value="Chromosome 8"/>
</dbReference>
<evidence type="ECO:0000256" key="4">
    <source>
        <dbReference type="ARBA" id="ARBA00023125"/>
    </source>
</evidence>
<dbReference type="Gramene" id="Manes.08G019700.1.v8.1">
    <property type="protein sequence ID" value="Manes.08G019700.1.v8.1.CDS"/>
    <property type="gene ID" value="Manes.08G019700.v8.1"/>
</dbReference>
<feature type="region of interest" description="Disordered" evidence="8">
    <location>
        <begin position="48"/>
        <end position="145"/>
    </location>
</feature>
<comment type="domain">
    <text evidence="7">The PPC domain mediates interactions between AHL proteins.</text>
</comment>
<evidence type="ECO:0000256" key="3">
    <source>
        <dbReference type="ARBA" id="ARBA00023015"/>
    </source>
</evidence>
<organism evidence="10 11">
    <name type="scientific">Manihot esculenta</name>
    <name type="common">Cassava</name>
    <name type="synonym">Jatropha manihot</name>
    <dbReference type="NCBI Taxonomy" id="3983"/>
    <lineage>
        <taxon>Eukaryota</taxon>
        <taxon>Viridiplantae</taxon>
        <taxon>Streptophyta</taxon>
        <taxon>Embryophyta</taxon>
        <taxon>Tracheophyta</taxon>
        <taxon>Spermatophyta</taxon>
        <taxon>Magnoliopsida</taxon>
        <taxon>eudicotyledons</taxon>
        <taxon>Gunneridae</taxon>
        <taxon>Pentapetalae</taxon>
        <taxon>rosids</taxon>
        <taxon>fabids</taxon>
        <taxon>Malpighiales</taxon>
        <taxon>Euphorbiaceae</taxon>
        <taxon>Crotonoideae</taxon>
        <taxon>Manihoteae</taxon>
        <taxon>Manihot</taxon>
    </lineage>
</organism>
<protein>
    <recommendedName>
        <fullName evidence="7">AT-hook motif nuclear-localized protein</fullName>
    </recommendedName>
</protein>
<keyword evidence="5 7" id="KW-0804">Transcription</keyword>
<dbReference type="Gene3D" id="3.30.1330.80">
    <property type="entry name" value="Hypothetical protein, similar to alpha- acetolactate decarboxylase, domain 2"/>
    <property type="match status" value="1"/>
</dbReference>
<evidence type="ECO:0000256" key="6">
    <source>
        <dbReference type="ARBA" id="ARBA00023242"/>
    </source>
</evidence>
<sequence>MEEKESTVSGSPGDSGTDSPPPVSSVVVPQVMNINMNMAAENMVMERSVIPSATTTPPTTGSDGGSGGPVSGSVDLFGKKKRGRPRKYDSDGNLRMQPFYHQPVAGGALTSPPGFSFSPSSPPPSDGLLYSSSKRGRGRPPGSGNWQLLASLGELFANTAGGDFTPHVVTVNTGEDVAGKILSFGQKGPRGICVLSANGAVSNVTIRQPGSSGGILTYEGRFEILSLSGSFTVTETGGVRSRTGGLSVSLASPDGRVIGGGIAGLLLAASPIQIVVGSFMPNGYKTHKRKHHRENASSSVISGAQGVVTEANPISQSKPADGETCLISESPLTEHSHGGTDNNGSEQQMPNATISFTPFWNGSTPASNQRPSPDINLSVPSEEDAQGIVL</sequence>
<keyword evidence="11" id="KW-1185">Reference proteome</keyword>
<dbReference type="AlphaFoldDB" id="A0A2C9VCQ0"/>
<keyword evidence="6 7" id="KW-0539">Nucleus</keyword>
<dbReference type="CDD" id="cd11378">
    <property type="entry name" value="DUF296"/>
    <property type="match status" value="1"/>
</dbReference>
<dbReference type="SUPFAM" id="SSF117856">
    <property type="entry name" value="AF0104/ALDC/Ptd012-like"/>
    <property type="match status" value="1"/>
</dbReference>
<dbReference type="SMART" id="SM00384">
    <property type="entry name" value="AT_hook"/>
    <property type="match status" value="2"/>
</dbReference>
<feature type="compositionally biased region" description="Acidic residues" evidence="8">
    <location>
        <begin position="381"/>
        <end position="390"/>
    </location>
</feature>
<reference evidence="11" key="1">
    <citation type="journal article" date="2016" name="Nat. Biotechnol.">
        <title>Sequencing wild and cultivated cassava and related species reveals extensive interspecific hybridization and genetic diversity.</title>
        <authorList>
            <person name="Bredeson J.V."/>
            <person name="Lyons J.B."/>
            <person name="Prochnik S.E."/>
            <person name="Wu G.A."/>
            <person name="Ha C.M."/>
            <person name="Edsinger-Gonzales E."/>
            <person name="Grimwood J."/>
            <person name="Schmutz J."/>
            <person name="Rabbi I.Y."/>
            <person name="Egesi C."/>
            <person name="Nauluvula P."/>
            <person name="Lebot V."/>
            <person name="Ndunguru J."/>
            <person name="Mkamilo G."/>
            <person name="Bart R.S."/>
            <person name="Setter T.L."/>
            <person name="Gleadow R.M."/>
            <person name="Kulakow P."/>
            <person name="Ferguson M.E."/>
            <person name="Rounsley S."/>
            <person name="Rokhsar D.S."/>
        </authorList>
    </citation>
    <scope>NUCLEOTIDE SEQUENCE [LARGE SCALE GENOMIC DNA]</scope>
    <source>
        <strain evidence="11">cv. AM560-2</strain>
    </source>
</reference>
<evidence type="ECO:0000256" key="5">
    <source>
        <dbReference type="ARBA" id="ARBA00023163"/>
    </source>
</evidence>
<dbReference type="EMBL" id="CM004394">
    <property type="protein sequence ID" value="OAY42835.1"/>
    <property type="molecule type" value="Genomic_DNA"/>
</dbReference>
<dbReference type="InterPro" id="IPR017956">
    <property type="entry name" value="AT_hook_DNA-bd_motif"/>
</dbReference>